<protein>
    <recommendedName>
        <fullName evidence="6">Disease resistance N-terminal domain-containing protein</fullName>
    </recommendedName>
</protein>
<evidence type="ECO:0000256" key="2">
    <source>
        <dbReference type="ARBA" id="ARBA00022614"/>
    </source>
</evidence>
<organism evidence="7 8">
    <name type="scientific">Dioscorea zingiberensis</name>
    <dbReference type="NCBI Taxonomy" id="325984"/>
    <lineage>
        <taxon>Eukaryota</taxon>
        <taxon>Viridiplantae</taxon>
        <taxon>Streptophyta</taxon>
        <taxon>Embryophyta</taxon>
        <taxon>Tracheophyta</taxon>
        <taxon>Spermatophyta</taxon>
        <taxon>Magnoliopsida</taxon>
        <taxon>Liliopsida</taxon>
        <taxon>Dioscoreales</taxon>
        <taxon>Dioscoreaceae</taxon>
        <taxon>Dioscorea</taxon>
    </lineage>
</organism>
<dbReference type="PANTHER" id="PTHR19338:SF66">
    <property type="entry name" value="NB-ARC DOMAIN-CONTAINING PROTEIN"/>
    <property type="match status" value="1"/>
</dbReference>
<proteinExistence type="inferred from homology"/>
<name>A0A9D5BXY3_9LILI</name>
<dbReference type="Pfam" id="PF18052">
    <property type="entry name" value="Rx_N"/>
    <property type="match status" value="1"/>
</dbReference>
<evidence type="ECO:0000313" key="7">
    <source>
        <dbReference type="EMBL" id="KAJ0962675.1"/>
    </source>
</evidence>
<comment type="caution">
    <text evidence="7">The sequence shown here is derived from an EMBL/GenBank/DDBJ whole genome shotgun (WGS) entry which is preliminary data.</text>
</comment>
<evidence type="ECO:0000256" key="1">
    <source>
        <dbReference type="ARBA" id="ARBA00008894"/>
    </source>
</evidence>
<keyword evidence="2" id="KW-0433">Leucine-rich repeat</keyword>
<dbReference type="GO" id="GO:0000166">
    <property type="term" value="F:nucleotide binding"/>
    <property type="evidence" value="ECO:0007669"/>
    <property type="project" value="UniProtKB-KW"/>
</dbReference>
<dbReference type="Proteomes" id="UP001085076">
    <property type="component" value="Miscellaneous, Linkage group lg09"/>
</dbReference>
<reference evidence="7" key="1">
    <citation type="submission" date="2021-03" db="EMBL/GenBank/DDBJ databases">
        <authorList>
            <person name="Li Z."/>
            <person name="Yang C."/>
        </authorList>
    </citation>
    <scope>NUCLEOTIDE SEQUENCE</scope>
    <source>
        <strain evidence="7">Dzin_1.0</strain>
        <tissue evidence="7">Leaf</tissue>
    </source>
</reference>
<evidence type="ECO:0000256" key="4">
    <source>
        <dbReference type="ARBA" id="ARBA00022741"/>
    </source>
</evidence>
<keyword evidence="4" id="KW-0547">Nucleotide-binding</keyword>
<feature type="domain" description="Disease resistance N-terminal" evidence="6">
    <location>
        <begin position="5"/>
        <end position="93"/>
    </location>
</feature>
<accession>A0A9D5BXY3</accession>
<dbReference type="InterPro" id="IPR041118">
    <property type="entry name" value="Rx_N"/>
</dbReference>
<dbReference type="PANTHER" id="PTHR19338">
    <property type="entry name" value="TRANSLOCASE OF INNER MITOCHONDRIAL MEMBRANE 13 HOMOLOG"/>
    <property type="match status" value="1"/>
</dbReference>
<sequence>MAEAAVSFVVQKLCDLIVQEAKELHGVRGQVEWLQREPRSMQCFLKDADAKRIMGDERVKNWVRDIRDVAYEAEDIMDTFMLKVSWRRRKTGFFSSIKRCVFILNELIAKHEVGTEIQGIKERLAEISNRRQQYGIGNIDEIGGTINQSRVLQYGIPPLPELHVDKDVVGFDDEKKVIVNQLVDERNKDR</sequence>
<gene>
    <name evidence="7" type="ORF">J5N97_027797</name>
</gene>
<dbReference type="Gene3D" id="1.20.5.4130">
    <property type="match status" value="1"/>
</dbReference>
<dbReference type="AlphaFoldDB" id="A0A9D5BXY3"/>
<evidence type="ECO:0000256" key="3">
    <source>
        <dbReference type="ARBA" id="ARBA00022737"/>
    </source>
</evidence>
<evidence type="ECO:0000313" key="8">
    <source>
        <dbReference type="Proteomes" id="UP001085076"/>
    </source>
</evidence>
<keyword evidence="8" id="KW-1185">Reference proteome</keyword>
<reference evidence="7" key="2">
    <citation type="journal article" date="2022" name="Hortic Res">
        <title>The genome of Dioscorea zingiberensis sheds light on the biosynthesis, origin and evolution of the medicinally important diosgenin saponins.</title>
        <authorList>
            <person name="Li Y."/>
            <person name="Tan C."/>
            <person name="Li Z."/>
            <person name="Guo J."/>
            <person name="Li S."/>
            <person name="Chen X."/>
            <person name="Wang C."/>
            <person name="Dai X."/>
            <person name="Yang H."/>
            <person name="Song W."/>
            <person name="Hou L."/>
            <person name="Xu J."/>
            <person name="Tong Z."/>
            <person name="Xu A."/>
            <person name="Yuan X."/>
            <person name="Wang W."/>
            <person name="Yang Q."/>
            <person name="Chen L."/>
            <person name="Sun Z."/>
            <person name="Wang K."/>
            <person name="Pan B."/>
            <person name="Chen J."/>
            <person name="Bao Y."/>
            <person name="Liu F."/>
            <person name="Qi X."/>
            <person name="Gang D.R."/>
            <person name="Wen J."/>
            <person name="Li J."/>
        </authorList>
    </citation>
    <scope>NUCLEOTIDE SEQUENCE</scope>
    <source>
        <strain evidence="7">Dzin_1.0</strain>
    </source>
</reference>
<comment type="similarity">
    <text evidence="1">Belongs to the disease resistance NB-LRR family.</text>
</comment>
<dbReference type="CDD" id="cd14798">
    <property type="entry name" value="RX-CC_like"/>
    <property type="match status" value="1"/>
</dbReference>
<dbReference type="GO" id="GO:0006952">
    <property type="term" value="P:defense response"/>
    <property type="evidence" value="ECO:0007669"/>
    <property type="project" value="UniProtKB-KW"/>
</dbReference>
<keyword evidence="3" id="KW-0677">Repeat</keyword>
<evidence type="ECO:0000259" key="6">
    <source>
        <dbReference type="Pfam" id="PF18052"/>
    </source>
</evidence>
<dbReference type="OrthoDB" id="1742798at2759"/>
<dbReference type="EMBL" id="JAGGNH010000009">
    <property type="protein sequence ID" value="KAJ0962675.1"/>
    <property type="molecule type" value="Genomic_DNA"/>
</dbReference>
<keyword evidence="5" id="KW-0611">Plant defense</keyword>
<evidence type="ECO:0000256" key="5">
    <source>
        <dbReference type="ARBA" id="ARBA00022821"/>
    </source>
</evidence>
<dbReference type="InterPro" id="IPR038005">
    <property type="entry name" value="RX-like_CC"/>
</dbReference>